<keyword evidence="12 21" id="KW-1278">Translocase</keyword>
<feature type="transmembrane region" description="Helical" evidence="21">
    <location>
        <begin position="704"/>
        <end position="723"/>
    </location>
</feature>
<feature type="binding site" evidence="19">
    <location>
        <position position="480"/>
    </location>
    <ligand>
        <name>ATP</name>
        <dbReference type="ChEBI" id="CHEBI:30616"/>
    </ligand>
</feature>
<feature type="binding site" evidence="19">
    <location>
        <position position="133"/>
    </location>
    <ligand>
        <name>ATP</name>
        <dbReference type="ChEBI" id="CHEBI:30616"/>
    </ligand>
</feature>
<dbReference type="GO" id="GO:0016887">
    <property type="term" value="F:ATP hydrolysis activity"/>
    <property type="evidence" value="ECO:0007669"/>
    <property type="project" value="InterPro"/>
</dbReference>
<dbReference type="SFLD" id="SFLDF00027">
    <property type="entry name" value="p-type_atpase"/>
    <property type="match status" value="1"/>
</dbReference>
<dbReference type="InterPro" id="IPR018303">
    <property type="entry name" value="ATPase_P-typ_P_site"/>
</dbReference>
<evidence type="ECO:0000256" key="5">
    <source>
        <dbReference type="ARBA" id="ARBA00008109"/>
    </source>
</evidence>
<feature type="domain" description="P-type ATPase C-terminal" evidence="22">
    <location>
        <begin position="526"/>
        <end position="776"/>
    </location>
</feature>
<dbReference type="GO" id="GO:0045332">
    <property type="term" value="P:phospholipid translocation"/>
    <property type="evidence" value="ECO:0007669"/>
    <property type="project" value="TreeGrafter"/>
</dbReference>
<dbReference type="InterPro" id="IPR023214">
    <property type="entry name" value="HAD_sf"/>
</dbReference>
<dbReference type="SUPFAM" id="SSF81660">
    <property type="entry name" value="Metal cation-transporting ATPase, ATP-binding domain N"/>
    <property type="match status" value="1"/>
</dbReference>
<evidence type="ECO:0000256" key="2">
    <source>
        <dbReference type="ARBA" id="ARBA00004141"/>
    </source>
</evidence>
<evidence type="ECO:0000313" key="24">
    <source>
        <dbReference type="Proteomes" id="UP001209878"/>
    </source>
</evidence>
<comment type="catalytic activity">
    <reaction evidence="16 21">
        <text>ATP + H2O + phospholipidSide 1 = ADP + phosphate + phospholipidSide 2.</text>
        <dbReference type="EC" id="7.6.2.1"/>
    </reaction>
</comment>
<comment type="caution">
    <text evidence="23">The sequence shown here is derived from an EMBL/GenBank/DDBJ whole genome shotgun (WGS) entry which is preliminary data.</text>
</comment>
<dbReference type="GO" id="GO:0005524">
    <property type="term" value="F:ATP binding"/>
    <property type="evidence" value="ECO:0007669"/>
    <property type="project" value="UniProtKB-UniRule"/>
</dbReference>
<dbReference type="GO" id="GO:0005886">
    <property type="term" value="C:plasma membrane"/>
    <property type="evidence" value="ECO:0007669"/>
    <property type="project" value="TreeGrafter"/>
</dbReference>
<evidence type="ECO:0000256" key="15">
    <source>
        <dbReference type="ARBA" id="ARBA00023136"/>
    </source>
</evidence>
<comment type="cofactor">
    <cofactor evidence="1 20">
        <name>Mg(2+)</name>
        <dbReference type="ChEBI" id="CHEBI:18420"/>
    </cofactor>
</comment>
<feature type="binding site" evidence="19">
    <location>
        <position position="276"/>
    </location>
    <ligand>
        <name>ATP</name>
        <dbReference type="ChEBI" id="CHEBI:30616"/>
    </ligand>
</feature>
<evidence type="ECO:0000313" key="23">
    <source>
        <dbReference type="EMBL" id="KAK2176219.1"/>
    </source>
</evidence>
<keyword evidence="14" id="KW-0333">Golgi apparatus</keyword>
<feature type="binding site" evidence="19">
    <location>
        <position position="134"/>
    </location>
    <ligand>
        <name>ATP</name>
        <dbReference type="ChEBI" id="CHEBI:30616"/>
    </ligand>
</feature>
<dbReference type="InterPro" id="IPR044492">
    <property type="entry name" value="P_typ_ATPase_HD_dom"/>
</dbReference>
<accession>A0AAD9KRT3</accession>
<keyword evidence="11 20" id="KW-0460">Magnesium</keyword>
<feature type="binding site" evidence="19">
    <location>
        <position position="253"/>
    </location>
    <ligand>
        <name>ATP</name>
        <dbReference type="ChEBI" id="CHEBI:30616"/>
    </ligand>
</feature>
<protein>
    <recommendedName>
        <fullName evidence="21">Phospholipid-transporting ATPase</fullName>
        <ecNumber evidence="21">7.6.2.1</ecNumber>
    </recommendedName>
</protein>
<dbReference type="Gene3D" id="3.40.1110.10">
    <property type="entry name" value="Calcium-transporting ATPase, cytoplasmic domain N"/>
    <property type="match status" value="1"/>
</dbReference>
<comment type="similarity">
    <text evidence="5 21">Belongs to the cation transport ATPase (P-type) (TC 3.A.3) family. Type IV subfamily.</text>
</comment>
<dbReference type="Pfam" id="PF16212">
    <property type="entry name" value="PhoLip_ATPase_C"/>
    <property type="match status" value="1"/>
</dbReference>
<evidence type="ECO:0000256" key="19">
    <source>
        <dbReference type="PIRSR" id="PIRSR606539-2"/>
    </source>
</evidence>
<dbReference type="GO" id="GO:0005802">
    <property type="term" value="C:trans-Golgi network"/>
    <property type="evidence" value="ECO:0007669"/>
    <property type="project" value="TreeGrafter"/>
</dbReference>
<evidence type="ECO:0000256" key="4">
    <source>
        <dbReference type="ARBA" id="ARBA00004555"/>
    </source>
</evidence>
<name>A0AAD9KRT3_RIDPI</name>
<proteinExistence type="inferred from homology"/>
<evidence type="ECO:0000256" key="14">
    <source>
        <dbReference type="ARBA" id="ARBA00023034"/>
    </source>
</evidence>
<dbReference type="GO" id="GO:0140326">
    <property type="term" value="F:ATPase-coupled intramembrane lipid transporter activity"/>
    <property type="evidence" value="ECO:0007669"/>
    <property type="project" value="UniProtKB-EC"/>
</dbReference>
<evidence type="ECO:0000256" key="13">
    <source>
        <dbReference type="ARBA" id="ARBA00022989"/>
    </source>
</evidence>
<feature type="binding site" evidence="20">
    <location>
        <position position="504"/>
    </location>
    <ligand>
        <name>Mg(2+)</name>
        <dbReference type="ChEBI" id="CHEBI:18420"/>
    </ligand>
</feature>
<dbReference type="PROSITE" id="PS00154">
    <property type="entry name" value="ATPASE_E1_E2"/>
    <property type="match status" value="1"/>
</dbReference>
<dbReference type="NCBIfam" id="TIGR01652">
    <property type="entry name" value="ATPase-Plipid"/>
    <property type="match status" value="1"/>
</dbReference>
<dbReference type="InterPro" id="IPR023299">
    <property type="entry name" value="ATPase_P-typ_cyto_dom_N"/>
</dbReference>
<dbReference type="Proteomes" id="UP001209878">
    <property type="component" value="Unassembled WGS sequence"/>
</dbReference>
<feature type="transmembrane region" description="Helical" evidence="21">
    <location>
        <begin position="743"/>
        <end position="763"/>
    </location>
</feature>
<evidence type="ECO:0000256" key="20">
    <source>
        <dbReference type="PIRSR" id="PIRSR606539-3"/>
    </source>
</evidence>
<evidence type="ECO:0000256" key="7">
    <source>
        <dbReference type="ARBA" id="ARBA00022692"/>
    </source>
</evidence>
<evidence type="ECO:0000256" key="9">
    <source>
        <dbReference type="ARBA" id="ARBA00022741"/>
    </source>
</evidence>
<feature type="binding site" evidence="19">
    <location>
        <position position="390"/>
    </location>
    <ligand>
        <name>ATP</name>
        <dbReference type="ChEBI" id="CHEBI:30616"/>
    </ligand>
</feature>
<feature type="binding site" evidence="19">
    <location>
        <position position="135"/>
    </location>
    <ligand>
        <name>ATP</name>
        <dbReference type="ChEBI" id="CHEBI:30616"/>
    </ligand>
</feature>
<evidence type="ECO:0000259" key="22">
    <source>
        <dbReference type="Pfam" id="PF16212"/>
    </source>
</evidence>
<dbReference type="SFLD" id="SFLDG00002">
    <property type="entry name" value="C1.7:_P-type_atpase_like"/>
    <property type="match status" value="1"/>
</dbReference>
<dbReference type="Gene3D" id="3.40.50.1000">
    <property type="entry name" value="HAD superfamily/HAD-like"/>
    <property type="match status" value="1"/>
</dbReference>
<feature type="binding site" evidence="19">
    <location>
        <position position="504"/>
    </location>
    <ligand>
        <name>ATP</name>
        <dbReference type="ChEBI" id="CHEBI:30616"/>
    </ligand>
</feature>
<evidence type="ECO:0000256" key="11">
    <source>
        <dbReference type="ARBA" id="ARBA00022842"/>
    </source>
</evidence>
<evidence type="ECO:0000256" key="17">
    <source>
        <dbReference type="ARBA" id="ARBA00051303"/>
    </source>
</evidence>
<feature type="transmembrane region" description="Helical" evidence="21">
    <location>
        <begin position="639"/>
        <end position="657"/>
    </location>
</feature>
<keyword evidence="9 19" id="KW-0547">Nucleotide-binding</keyword>
<keyword evidence="7 21" id="KW-0812">Transmembrane</keyword>
<dbReference type="InterPro" id="IPR023298">
    <property type="entry name" value="ATPase_P-typ_TM_dom_sf"/>
</dbReference>
<dbReference type="NCBIfam" id="TIGR01494">
    <property type="entry name" value="ATPase_P-type"/>
    <property type="match status" value="2"/>
</dbReference>
<dbReference type="SUPFAM" id="SSF81665">
    <property type="entry name" value="Calcium ATPase, transmembrane domain M"/>
    <property type="match status" value="1"/>
</dbReference>
<dbReference type="PRINTS" id="PR00119">
    <property type="entry name" value="CATATPASE"/>
</dbReference>
<dbReference type="FunFam" id="3.40.1110.10:FF:000087">
    <property type="entry name" value="Phospholipid-transporting ATPase"/>
    <property type="match status" value="1"/>
</dbReference>
<dbReference type="AlphaFoldDB" id="A0AAD9KRT3"/>
<feature type="binding site" evidence="20">
    <location>
        <position position="500"/>
    </location>
    <ligand>
        <name>Mg(2+)</name>
        <dbReference type="ChEBI" id="CHEBI:18420"/>
    </ligand>
</feature>
<evidence type="ECO:0000256" key="1">
    <source>
        <dbReference type="ARBA" id="ARBA00001946"/>
    </source>
</evidence>
<keyword evidence="8 20" id="KW-0479">Metal-binding</keyword>
<feature type="transmembrane region" description="Helical" evidence="21">
    <location>
        <begin position="590"/>
        <end position="610"/>
    </location>
</feature>
<keyword evidence="15 21" id="KW-0472">Membrane</keyword>
<dbReference type="EMBL" id="JAODUO010000675">
    <property type="protein sequence ID" value="KAK2176219.1"/>
    <property type="molecule type" value="Genomic_DNA"/>
</dbReference>
<feature type="binding site" evidence="19">
    <location>
        <position position="474"/>
    </location>
    <ligand>
        <name>ATP</name>
        <dbReference type="ChEBI" id="CHEBI:30616"/>
    </ligand>
</feature>
<feature type="binding site" evidence="20">
    <location>
        <position position="133"/>
    </location>
    <ligand>
        <name>Mg(2+)</name>
        <dbReference type="ChEBI" id="CHEBI:18420"/>
    </ligand>
</feature>
<keyword evidence="6" id="KW-0597">Phosphoprotein</keyword>
<keyword evidence="10 19" id="KW-0067">ATP-binding</keyword>
<feature type="transmembrane region" description="Helical" evidence="21">
    <location>
        <begin position="60"/>
        <end position="79"/>
    </location>
</feature>
<gene>
    <name evidence="23" type="ORF">NP493_675g03060</name>
</gene>
<dbReference type="InterPro" id="IPR032630">
    <property type="entry name" value="P_typ_ATPase_c"/>
</dbReference>
<sequence>MLNSTAAPLKRSTVEKVINKQIFMLFLVLLVMSLISAIASEIWRKRTVNTHWYLFLKETNVASFGFNLLTFVILYNNLIPISLQVTLEMVKFAQAIFINWDLDMYYAPTDTPAMARTSNLNEELGQIKYIFSDKTGTLTRNEMEFKQCSIAGIRYEEELEESSMIAEMKKSNEQAKKIREFMVALSVCHTVVPERDEDNPTIITYQASSPDEQALVVGARKYGVMFHTRTPSHVVISVNDVDEKYEILNVIEFTSTRKRMSVVVRTPEGKLTLMVKGADSVICERLSPNQPIREVTMQHLEEFATLGLRTLCIATTDLSEATYSHWKEDYHQASTAIVDREKKVAAIAEKIEKNLTLLGATAIEDKLQDGVPESIDKLARAGIKIWVLTGDKQETAINIGFSSKLLKQGMEIVVLNTDSLDETREELKKQQQPKRDGATALVVDGQTLEYALSYDCRQDFITFAVECQAVICCRVSPLQKAELVELVKNHVKAITLAIGDGANDVGMIQAAHVGIGISGVEGLQAVCASDYAISQFRFLTKLLLVHGAWNYSRVTKLILYSFYKNICLYVIEFWFAVVSGWSGQIVFERWIIGLYNVIFTAAPPLALGLFDRHSTVKNLLQCPALYEVSQNSTLFNVQIFWLWIINAVYHSVILFWMPVCALSHDIAFKDGKVGDYLFLGNMVYTYVVITVCLKAGLETSAWTMLSHLSIWGSIASWFLFLAVYSHMWPTFDLAPVMVGMDKYVFGCFLFWMMLLLVPFAALIRDFAWAAAQRTLCKNMRQEVQELEKANLDPTTAVQNVSRKK</sequence>
<dbReference type="GO" id="GO:0000287">
    <property type="term" value="F:magnesium ion binding"/>
    <property type="evidence" value="ECO:0007669"/>
    <property type="project" value="UniProtKB-UniRule"/>
</dbReference>
<dbReference type="PANTHER" id="PTHR24092:SF150">
    <property type="entry name" value="PHOSPHOLIPID-TRANSPORTING ATPASE"/>
    <property type="match status" value="1"/>
</dbReference>
<evidence type="ECO:0000256" key="16">
    <source>
        <dbReference type="ARBA" id="ARBA00034036"/>
    </source>
</evidence>
<organism evidence="23 24">
    <name type="scientific">Ridgeia piscesae</name>
    <name type="common">Tubeworm</name>
    <dbReference type="NCBI Taxonomy" id="27915"/>
    <lineage>
        <taxon>Eukaryota</taxon>
        <taxon>Metazoa</taxon>
        <taxon>Spiralia</taxon>
        <taxon>Lophotrochozoa</taxon>
        <taxon>Annelida</taxon>
        <taxon>Polychaeta</taxon>
        <taxon>Sedentaria</taxon>
        <taxon>Canalipalpata</taxon>
        <taxon>Sabellida</taxon>
        <taxon>Siboglinidae</taxon>
        <taxon>Ridgeia</taxon>
    </lineage>
</organism>
<dbReference type="InterPro" id="IPR001757">
    <property type="entry name" value="P_typ_ATPase"/>
</dbReference>
<evidence type="ECO:0000256" key="10">
    <source>
        <dbReference type="ARBA" id="ARBA00022840"/>
    </source>
</evidence>
<keyword evidence="24" id="KW-1185">Reference proteome</keyword>
<evidence type="ECO:0000256" key="6">
    <source>
        <dbReference type="ARBA" id="ARBA00022553"/>
    </source>
</evidence>
<feature type="transmembrane region" description="Helical" evidence="21">
    <location>
        <begin position="566"/>
        <end position="584"/>
    </location>
</feature>
<dbReference type="SFLD" id="SFLDS00003">
    <property type="entry name" value="Haloacid_Dehalogenase"/>
    <property type="match status" value="1"/>
</dbReference>
<reference evidence="23" key="1">
    <citation type="journal article" date="2023" name="Mol. Biol. Evol.">
        <title>Third-Generation Sequencing Reveals the Adaptive Role of the Epigenome in Three Deep-Sea Polychaetes.</title>
        <authorList>
            <person name="Perez M."/>
            <person name="Aroh O."/>
            <person name="Sun Y."/>
            <person name="Lan Y."/>
            <person name="Juniper S.K."/>
            <person name="Young C.R."/>
            <person name="Angers B."/>
            <person name="Qian P.Y."/>
        </authorList>
    </citation>
    <scope>NUCLEOTIDE SEQUENCE</scope>
    <source>
        <strain evidence="23">R07B-5</strain>
    </source>
</reference>
<feature type="transmembrane region" description="Helical" evidence="21">
    <location>
        <begin position="677"/>
        <end position="697"/>
    </location>
</feature>
<evidence type="ECO:0000256" key="21">
    <source>
        <dbReference type="RuleBase" id="RU362033"/>
    </source>
</evidence>
<comment type="subcellular location">
    <subcellularLocation>
        <location evidence="3">Endomembrane system</location>
    </subcellularLocation>
    <subcellularLocation>
        <location evidence="4">Golgi apparatus</location>
    </subcellularLocation>
    <subcellularLocation>
        <location evidence="2 21">Membrane</location>
        <topology evidence="2 21">Multi-pass membrane protein</topology>
    </subcellularLocation>
</comment>
<evidence type="ECO:0000256" key="3">
    <source>
        <dbReference type="ARBA" id="ARBA00004308"/>
    </source>
</evidence>
<comment type="catalytic activity">
    <reaction evidence="17">
        <text>a 1,2-diacyl-sn-glycero-3-phospho-L-serine(out) + ATP + H2O = a 1,2-diacyl-sn-glycero-3-phospho-L-serine(in) + ADP + phosphate + H(+)</text>
        <dbReference type="Rhea" id="RHEA:38567"/>
        <dbReference type="ChEBI" id="CHEBI:15377"/>
        <dbReference type="ChEBI" id="CHEBI:15378"/>
        <dbReference type="ChEBI" id="CHEBI:30616"/>
        <dbReference type="ChEBI" id="CHEBI:43474"/>
        <dbReference type="ChEBI" id="CHEBI:57262"/>
        <dbReference type="ChEBI" id="CHEBI:456216"/>
    </reaction>
    <physiologicalReaction direction="left-to-right" evidence="17">
        <dbReference type="Rhea" id="RHEA:38568"/>
    </physiologicalReaction>
</comment>
<feature type="transmembrane region" description="Helical" evidence="21">
    <location>
        <begin position="21"/>
        <end position="40"/>
    </location>
</feature>
<evidence type="ECO:0000256" key="18">
    <source>
        <dbReference type="PIRSR" id="PIRSR606539-1"/>
    </source>
</evidence>
<keyword evidence="13 21" id="KW-1133">Transmembrane helix</keyword>
<feature type="binding site" evidence="19">
    <location>
        <position position="503"/>
    </location>
    <ligand>
        <name>ATP</name>
        <dbReference type="ChEBI" id="CHEBI:30616"/>
    </ligand>
</feature>
<feature type="binding site" evidence="19">
    <location>
        <position position="389"/>
    </location>
    <ligand>
        <name>ATP</name>
        <dbReference type="ChEBI" id="CHEBI:30616"/>
    </ligand>
</feature>
<dbReference type="InterPro" id="IPR006539">
    <property type="entry name" value="P-type_ATPase_IV"/>
</dbReference>
<evidence type="ECO:0000256" key="8">
    <source>
        <dbReference type="ARBA" id="ARBA00022723"/>
    </source>
</evidence>
<feature type="active site" description="4-aspartylphosphate intermediate" evidence="18">
    <location>
        <position position="133"/>
    </location>
</feature>
<dbReference type="InterPro" id="IPR036412">
    <property type="entry name" value="HAD-like_sf"/>
</dbReference>
<dbReference type="EC" id="7.6.2.1" evidence="21"/>
<feature type="binding site" evidence="20">
    <location>
        <position position="135"/>
    </location>
    <ligand>
        <name>Mg(2+)</name>
        <dbReference type="ChEBI" id="CHEBI:18420"/>
    </ligand>
</feature>
<dbReference type="FunFam" id="3.40.50.1000:FF:000010">
    <property type="entry name" value="Phospholipid-transporting ATPase"/>
    <property type="match status" value="1"/>
</dbReference>
<feature type="binding site" evidence="19">
    <location>
        <position position="309"/>
    </location>
    <ligand>
        <name>ATP</name>
        <dbReference type="ChEBI" id="CHEBI:30616"/>
    </ligand>
</feature>
<dbReference type="Pfam" id="PF13246">
    <property type="entry name" value="Cation_ATPase"/>
    <property type="match status" value="1"/>
</dbReference>
<feature type="binding site" evidence="19">
    <location>
        <position position="391"/>
    </location>
    <ligand>
        <name>ATP</name>
        <dbReference type="ChEBI" id="CHEBI:30616"/>
    </ligand>
</feature>
<dbReference type="PANTHER" id="PTHR24092">
    <property type="entry name" value="PROBABLE PHOSPHOLIPID-TRANSPORTING ATPASE"/>
    <property type="match status" value="1"/>
</dbReference>
<evidence type="ECO:0000256" key="12">
    <source>
        <dbReference type="ARBA" id="ARBA00022967"/>
    </source>
</evidence>
<feature type="binding site" evidence="19">
    <location>
        <position position="212"/>
    </location>
    <ligand>
        <name>ATP</name>
        <dbReference type="ChEBI" id="CHEBI:30616"/>
    </ligand>
</feature>
<dbReference type="SUPFAM" id="SSF56784">
    <property type="entry name" value="HAD-like"/>
    <property type="match status" value="1"/>
</dbReference>